<organism evidence="1 2">
    <name type="scientific">Pleurodeles waltl</name>
    <name type="common">Iberian ribbed newt</name>
    <dbReference type="NCBI Taxonomy" id="8319"/>
    <lineage>
        <taxon>Eukaryota</taxon>
        <taxon>Metazoa</taxon>
        <taxon>Chordata</taxon>
        <taxon>Craniata</taxon>
        <taxon>Vertebrata</taxon>
        <taxon>Euteleostomi</taxon>
        <taxon>Amphibia</taxon>
        <taxon>Batrachia</taxon>
        <taxon>Caudata</taxon>
        <taxon>Salamandroidea</taxon>
        <taxon>Salamandridae</taxon>
        <taxon>Pleurodelinae</taxon>
        <taxon>Pleurodeles</taxon>
    </lineage>
</organism>
<evidence type="ECO:0000313" key="1">
    <source>
        <dbReference type="EMBL" id="KAJ1212245.1"/>
    </source>
</evidence>
<comment type="caution">
    <text evidence="1">The sequence shown here is derived from an EMBL/GenBank/DDBJ whole genome shotgun (WGS) entry which is preliminary data.</text>
</comment>
<dbReference type="EMBL" id="JANPWB010000002">
    <property type="protein sequence ID" value="KAJ1212245.1"/>
    <property type="molecule type" value="Genomic_DNA"/>
</dbReference>
<gene>
    <name evidence="1" type="ORF">NDU88_007552</name>
</gene>
<evidence type="ECO:0000313" key="2">
    <source>
        <dbReference type="Proteomes" id="UP001066276"/>
    </source>
</evidence>
<dbReference type="Proteomes" id="UP001066276">
    <property type="component" value="Chromosome 1_2"/>
</dbReference>
<dbReference type="AlphaFoldDB" id="A0AAV7WHF1"/>
<accession>A0AAV7WHF1</accession>
<protein>
    <submittedName>
        <fullName evidence="1">Uncharacterized protein</fullName>
    </submittedName>
</protein>
<name>A0AAV7WHF1_PLEWA</name>
<keyword evidence="2" id="KW-1185">Reference proteome</keyword>
<sequence length="123" mass="13426">MDCWPLLHLAGAAVGSVEELRRGLGLRGTSVSWLGQLGTRWAQPLPSVQSALQREGRLDAVVIHLGSYDLRCVGRKDLGTIVPGLMAVARLCHPVDILWSEIIARPEWRGAQDHRRLKDAGGS</sequence>
<proteinExistence type="predicted"/>
<reference evidence="1" key="1">
    <citation type="journal article" date="2022" name="bioRxiv">
        <title>Sequencing and chromosome-scale assembly of the giantPleurodeles waltlgenome.</title>
        <authorList>
            <person name="Brown T."/>
            <person name="Elewa A."/>
            <person name="Iarovenko S."/>
            <person name="Subramanian E."/>
            <person name="Araus A.J."/>
            <person name="Petzold A."/>
            <person name="Susuki M."/>
            <person name="Suzuki K.-i.T."/>
            <person name="Hayashi T."/>
            <person name="Toyoda A."/>
            <person name="Oliveira C."/>
            <person name="Osipova E."/>
            <person name="Leigh N.D."/>
            <person name="Simon A."/>
            <person name="Yun M.H."/>
        </authorList>
    </citation>
    <scope>NUCLEOTIDE SEQUENCE</scope>
    <source>
        <strain evidence="1">20211129_DDA</strain>
        <tissue evidence="1">Liver</tissue>
    </source>
</reference>